<keyword evidence="1" id="KW-0378">Hydrolase</keyword>
<dbReference type="GO" id="GO:0046486">
    <property type="term" value="P:glycerolipid metabolic process"/>
    <property type="evidence" value="ECO:0007669"/>
    <property type="project" value="UniProtKB-ARBA"/>
</dbReference>
<dbReference type="PANTHER" id="PTHR24185">
    <property type="entry name" value="CALCIUM-INDEPENDENT PHOSPHOLIPASE A2-GAMMA"/>
    <property type="match status" value="1"/>
</dbReference>
<reference evidence="6" key="1">
    <citation type="journal article" date="2020" name="Stud. Mycol.">
        <title>101 Dothideomycetes genomes: a test case for predicting lifestyles and emergence of pathogens.</title>
        <authorList>
            <person name="Haridas S."/>
            <person name="Albert R."/>
            <person name="Binder M."/>
            <person name="Bloem J."/>
            <person name="Labutti K."/>
            <person name="Salamov A."/>
            <person name="Andreopoulos B."/>
            <person name="Baker S."/>
            <person name="Barry K."/>
            <person name="Bills G."/>
            <person name="Bluhm B."/>
            <person name="Cannon C."/>
            <person name="Castanera R."/>
            <person name="Culley D."/>
            <person name="Daum C."/>
            <person name="Ezra D."/>
            <person name="Gonzalez J."/>
            <person name="Henrissat B."/>
            <person name="Kuo A."/>
            <person name="Liang C."/>
            <person name="Lipzen A."/>
            <person name="Lutzoni F."/>
            <person name="Magnuson J."/>
            <person name="Mondo S."/>
            <person name="Nolan M."/>
            <person name="Ohm R."/>
            <person name="Pangilinan J."/>
            <person name="Park H.-J."/>
            <person name="Ramirez L."/>
            <person name="Alfaro M."/>
            <person name="Sun H."/>
            <person name="Tritt A."/>
            <person name="Yoshinaga Y."/>
            <person name="Zwiers L.-H."/>
            <person name="Turgeon B."/>
            <person name="Goodwin S."/>
            <person name="Spatafora J."/>
            <person name="Crous P."/>
            <person name="Grigoriev I."/>
        </authorList>
    </citation>
    <scope>NUCLEOTIDE SEQUENCE</scope>
    <source>
        <strain evidence="6">CBS 260.36</strain>
    </source>
</reference>
<evidence type="ECO:0000256" key="1">
    <source>
        <dbReference type="ARBA" id="ARBA00022801"/>
    </source>
</evidence>
<protein>
    <submittedName>
        <fullName evidence="6">Phospholipase</fullName>
    </submittedName>
</protein>
<evidence type="ECO:0000256" key="3">
    <source>
        <dbReference type="ARBA" id="ARBA00023098"/>
    </source>
</evidence>
<dbReference type="AlphaFoldDB" id="A0A9P4J2V7"/>
<evidence type="ECO:0000259" key="5">
    <source>
        <dbReference type="PROSITE" id="PS51635"/>
    </source>
</evidence>
<dbReference type="Pfam" id="PF01734">
    <property type="entry name" value="Patatin"/>
    <property type="match status" value="1"/>
</dbReference>
<keyword evidence="2" id="KW-0442">Lipid degradation</keyword>
<dbReference type="SUPFAM" id="SSF52151">
    <property type="entry name" value="FabD/lysophospholipase-like"/>
    <property type="match status" value="1"/>
</dbReference>
<organism evidence="6 7">
    <name type="scientific">Myriangium duriaei CBS 260.36</name>
    <dbReference type="NCBI Taxonomy" id="1168546"/>
    <lineage>
        <taxon>Eukaryota</taxon>
        <taxon>Fungi</taxon>
        <taxon>Dikarya</taxon>
        <taxon>Ascomycota</taxon>
        <taxon>Pezizomycotina</taxon>
        <taxon>Dothideomycetes</taxon>
        <taxon>Dothideomycetidae</taxon>
        <taxon>Myriangiales</taxon>
        <taxon>Myriangiaceae</taxon>
        <taxon>Myriangium</taxon>
    </lineage>
</organism>
<dbReference type="InterPro" id="IPR016035">
    <property type="entry name" value="Acyl_Trfase/lysoPLipase"/>
</dbReference>
<dbReference type="PANTHER" id="PTHR24185:SF1">
    <property type="entry name" value="CALCIUM-INDEPENDENT PHOSPHOLIPASE A2-GAMMA"/>
    <property type="match status" value="1"/>
</dbReference>
<dbReference type="GO" id="GO:0016020">
    <property type="term" value="C:membrane"/>
    <property type="evidence" value="ECO:0007669"/>
    <property type="project" value="TreeGrafter"/>
</dbReference>
<dbReference type="CDD" id="cd07216">
    <property type="entry name" value="Pat17_PNPLA8_PNPLA9_like3"/>
    <property type="match status" value="1"/>
</dbReference>
<proteinExistence type="predicted"/>
<keyword evidence="3" id="KW-0443">Lipid metabolism</keyword>
<evidence type="ECO:0000256" key="4">
    <source>
        <dbReference type="PROSITE-ProRule" id="PRU01161"/>
    </source>
</evidence>
<dbReference type="Gene3D" id="3.40.1090.10">
    <property type="entry name" value="Cytosolic phospholipase A2 catalytic domain"/>
    <property type="match status" value="1"/>
</dbReference>
<evidence type="ECO:0000313" key="6">
    <source>
        <dbReference type="EMBL" id="KAF2152447.1"/>
    </source>
</evidence>
<dbReference type="PROSITE" id="PS51635">
    <property type="entry name" value="PNPLA"/>
    <property type="match status" value="1"/>
</dbReference>
<evidence type="ECO:0000256" key="2">
    <source>
        <dbReference type="ARBA" id="ARBA00022963"/>
    </source>
</evidence>
<dbReference type="InterPro" id="IPR002641">
    <property type="entry name" value="PNPLA_dom"/>
</dbReference>
<keyword evidence="7" id="KW-1185">Reference proteome</keyword>
<feature type="domain" description="PNPLA" evidence="5">
    <location>
        <begin position="20"/>
        <end position="221"/>
    </location>
</feature>
<comment type="caution">
    <text evidence="4">Lacks conserved residue(s) required for the propagation of feature annotation.</text>
</comment>
<dbReference type="GO" id="GO:0016042">
    <property type="term" value="P:lipid catabolic process"/>
    <property type="evidence" value="ECO:0007669"/>
    <property type="project" value="UniProtKB-KW"/>
</dbReference>
<dbReference type="EMBL" id="ML996086">
    <property type="protein sequence ID" value="KAF2152447.1"/>
    <property type="molecule type" value="Genomic_DNA"/>
</dbReference>
<evidence type="ECO:0000313" key="7">
    <source>
        <dbReference type="Proteomes" id="UP000799439"/>
    </source>
</evidence>
<feature type="short sequence motif" description="GXGXXG" evidence="4">
    <location>
        <begin position="24"/>
        <end position="29"/>
    </location>
</feature>
<name>A0A9P4J2V7_9PEZI</name>
<dbReference type="Proteomes" id="UP000799439">
    <property type="component" value="Unassembled WGS sequence"/>
</dbReference>
<dbReference type="OrthoDB" id="1658288at2759"/>
<accession>A0A9P4J2V7</accession>
<dbReference type="GO" id="GO:0019369">
    <property type="term" value="P:arachidonate metabolic process"/>
    <property type="evidence" value="ECO:0007669"/>
    <property type="project" value="TreeGrafter"/>
</dbReference>
<gene>
    <name evidence="6" type="ORF">K461DRAFT_226301</name>
</gene>
<sequence>MDRDPQDATDSVKKFGLCLLSLDGGGIRGLSSLCILKQIMDQLNDLKEESGQARVKPSQVFDLIGGTNTGGLIAIMLGRLEMDVDECIEAYIRLAESVFGDILDKDSTSYESKPEMPFNSAAFDKAIKIMFESKGIPENAMLNAGDKQGCRIFVCTTDKNVMHTVRLRSYRLSCEPNIEVSVRKAALATFATAPIMKPVEIGFRAVFDGDFTVNNPVEVLEGETASLWQPSKESIAPLVKCLISIGTGHLGVSAVNHEHFYNTLVQLSRHTEHIEKRFADRWAKFKRYFRFNVQHGLEHVDLAEYNKLGEVQSATHNYLTHQERKQRITRCARKLALKQGQCNGGVLIPG</sequence>
<comment type="caution">
    <text evidence="6">The sequence shown here is derived from an EMBL/GenBank/DDBJ whole genome shotgun (WGS) entry which is preliminary data.</text>
</comment>
<dbReference type="GO" id="GO:0047499">
    <property type="term" value="F:calcium-independent phospholipase A2 activity"/>
    <property type="evidence" value="ECO:0007669"/>
    <property type="project" value="TreeGrafter"/>
</dbReference>